<name>A0A857J672_9BURK</name>
<keyword evidence="3" id="KW-1185">Reference proteome</keyword>
<proteinExistence type="predicted"/>
<gene>
    <name evidence="2" type="ORF">GT347_12460</name>
</gene>
<evidence type="ECO:0008006" key="4">
    <source>
        <dbReference type="Google" id="ProtNLM"/>
    </source>
</evidence>
<keyword evidence="1" id="KW-0732">Signal</keyword>
<evidence type="ECO:0000313" key="2">
    <source>
        <dbReference type="EMBL" id="QHI98733.1"/>
    </source>
</evidence>
<dbReference type="RefSeq" id="WP_160552250.1">
    <property type="nucleotide sequence ID" value="NZ_CP047650.1"/>
</dbReference>
<feature type="chain" id="PRO_5032787067" description="Lipoprotein SmpA/OmlA domain-containing protein" evidence="1">
    <location>
        <begin position="33"/>
        <end position="178"/>
    </location>
</feature>
<sequence>MTPKHKNETSRHSRHPRRMAALVLALAAAAIAGGCASPANLPAGSTPDAAIAAVGQPTARYPLPGGGQRLQYSTAPAGQHVWNADFDAAGRLLGVDDGLTYTNFNRIVLGQWTRDDVLRLLGRPGLVEKVYSFQGDIWTYRFSDLNNPRLVHIHIDPAGVVQRIIYTDEFAARDRDSR</sequence>
<dbReference type="PROSITE" id="PS51257">
    <property type="entry name" value="PROKAR_LIPOPROTEIN"/>
    <property type="match status" value="1"/>
</dbReference>
<evidence type="ECO:0000256" key="1">
    <source>
        <dbReference type="SAM" id="SignalP"/>
    </source>
</evidence>
<protein>
    <recommendedName>
        <fullName evidence="4">Lipoprotein SmpA/OmlA domain-containing protein</fullName>
    </recommendedName>
</protein>
<organism evidence="2 3">
    <name type="scientific">Xylophilus rhododendri</name>
    <dbReference type="NCBI Taxonomy" id="2697032"/>
    <lineage>
        <taxon>Bacteria</taxon>
        <taxon>Pseudomonadati</taxon>
        <taxon>Pseudomonadota</taxon>
        <taxon>Betaproteobacteria</taxon>
        <taxon>Burkholderiales</taxon>
        <taxon>Xylophilus</taxon>
    </lineage>
</organism>
<accession>A0A857J672</accession>
<feature type="signal peptide" evidence="1">
    <location>
        <begin position="1"/>
        <end position="32"/>
    </location>
</feature>
<reference evidence="2 3" key="1">
    <citation type="submission" date="2020-01" db="EMBL/GenBank/DDBJ databases">
        <title>Genome sequencing of strain KACC 21265.</title>
        <authorList>
            <person name="Heo J."/>
            <person name="Kim S.-J."/>
            <person name="Kim J.-S."/>
            <person name="Hong S.-B."/>
            <person name="Kwon S.-W."/>
        </authorList>
    </citation>
    <scope>NUCLEOTIDE SEQUENCE [LARGE SCALE GENOMIC DNA]</scope>
    <source>
        <strain evidence="2 3">KACC 21265</strain>
    </source>
</reference>
<evidence type="ECO:0000313" key="3">
    <source>
        <dbReference type="Proteomes" id="UP000464787"/>
    </source>
</evidence>
<dbReference type="Proteomes" id="UP000464787">
    <property type="component" value="Chromosome"/>
</dbReference>
<dbReference type="EMBL" id="CP047650">
    <property type="protein sequence ID" value="QHI98733.1"/>
    <property type="molecule type" value="Genomic_DNA"/>
</dbReference>
<dbReference type="AlphaFoldDB" id="A0A857J672"/>
<dbReference type="KEGG" id="xyk:GT347_12460"/>